<feature type="compositionally biased region" description="Pro residues" evidence="1">
    <location>
        <begin position="364"/>
        <end position="375"/>
    </location>
</feature>
<feature type="compositionally biased region" description="Gly residues" evidence="1">
    <location>
        <begin position="240"/>
        <end position="251"/>
    </location>
</feature>
<dbReference type="EMBL" id="JAJVCZ030000003">
    <property type="protein sequence ID" value="KAL0262293.1"/>
    <property type="molecule type" value="Genomic_DNA"/>
</dbReference>
<reference evidence="2 3" key="1">
    <citation type="submission" date="2024-02" db="EMBL/GenBank/DDBJ databases">
        <title>De novo assembly and annotation of 12 fungi associated with fruit tree decline syndrome in Ontario, Canada.</title>
        <authorList>
            <person name="Sulman M."/>
            <person name="Ellouze W."/>
            <person name="Ilyukhin E."/>
        </authorList>
    </citation>
    <scope>NUCLEOTIDE SEQUENCE [LARGE SCALE GENOMIC DNA]</scope>
    <source>
        <strain evidence="2 3">FDS-637</strain>
    </source>
</reference>
<feature type="compositionally biased region" description="Low complexity" evidence="1">
    <location>
        <begin position="332"/>
        <end position="354"/>
    </location>
</feature>
<dbReference type="GeneID" id="92007820"/>
<keyword evidence="3" id="KW-1185">Reference proteome</keyword>
<comment type="caution">
    <text evidence="2">The sequence shown here is derived from an EMBL/GenBank/DDBJ whole genome shotgun (WGS) entry which is preliminary data.</text>
</comment>
<organism evidence="2 3">
    <name type="scientific">Diplodia seriata</name>
    <dbReference type="NCBI Taxonomy" id="420778"/>
    <lineage>
        <taxon>Eukaryota</taxon>
        <taxon>Fungi</taxon>
        <taxon>Dikarya</taxon>
        <taxon>Ascomycota</taxon>
        <taxon>Pezizomycotina</taxon>
        <taxon>Dothideomycetes</taxon>
        <taxon>Dothideomycetes incertae sedis</taxon>
        <taxon>Botryosphaeriales</taxon>
        <taxon>Botryosphaeriaceae</taxon>
        <taxon>Diplodia</taxon>
    </lineage>
</organism>
<feature type="region of interest" description="Disordered" evidence="1">
    <location>
        <begin position="40"/>
        <end position="67"/>
    </location>
</feature>
<evidence type="ECO:0000256" key="1">
    <source>
        <dbReference type="SAM" id="MobiDB-lite"/>
    </source>
</evidence>
<dbReference type="RefSeq" id="XP_066635322.1">
    <property type="nucleotide sequence ID" value="XM_066775203.1"/>
</dbReference>
<gene>
    <name evidence="2" type="ORF">SLS55_003735</name>
</gene>
<feature type="region of interest" description="Disordered" evidence="1">
    <location>
        <begin position="509"/>
        <end position="532"/>
    </location>
</feature>
<feature type="compositionally biased region" description="Basic and acidic residues" evidence="1">
    <location>
        <begin position="225"/>
        <end position="236"/>
    </location>
</feature>
<evidence type="ECO:0000313" key="2">
    <source>
        <dbReference type="EMBL" id="KAL0262293.1"/>
    </source>
</evidence>
<feature type="compositionally biased region" description="Basic and acidic residues" evidence="1">
    <location>
        <begin position="517"/>
        <end position="532"/>
    </location>
</feature>
<protein>
    <submittedName>
        <fullName evidence="2">Uncharacterized protein</fullName>
    </submittedName>
</protein>
<dbReference type="Proteomes" id="UP001430584">
    <property type="component" value="Unassembled WGS sequence"/>
</dbReference>
<name>A0ABR3CNT5_9PEZI</name>
<feature type="region of interest" description="Disordered" evidence="1">
    <location>
        <begin position="225"/>
        <end position="281"/>
    </location>
</feature>
<proteinExistence type="predicted"/>
<feature type="region of interest" description="Disordered" evidence="1">
    <location>
        <begin position="325"/>
        <end position="397"/>
    </location>
</feature>
<accession>A0ABR3CNT5</accession>
<sequence length="532" mass="59454">MNFRGSARYIPRYDDHPPPVEDGEDVVGDLDFDIVFAHGHDQQQQQQHRRHRNQPHGLRPAPAADPALRGLDPQEMMQFGIRIPDRHGANANRRNVIDDVEDEEEEQLIFDFDLEDDDKNYHYPYNVNRYHDHDYYHLPGVLPPARGELPAGDNNLGENPARRRREHIRDLAAQVARQQRYVDNFRQQLLFGPHAPAEGGIEGWRRGLGRAEDALRVLRETLRVEQEQVGDEHEQDQNGGAVGDVGGGNNDDGGDEGDQPERHGDRRRRQQRGIDPAHRREMEQDLAELREIELQLRWSGAAPEELRHVAEEMQQLQDTLDGRYETWGRGRSLSPSSSPTGSSASSSSSTTISSQDRRPKRKPIPPPGCYHPHPPLSAEDPRLPPPHVAHTTPTALHDAEGPRYLALVTLDNPHPTARAAERDTLARARQAFARYEAPWCTVVERAMGGGALVPLSSGPKGTVFVVQEGRVDVVGAMLKAREEPSAVRSWRLLGVGVGGAEGWTFCLHKREKRKKGGKEEGGKGGEGTEGKD</sequence>
<evidence type="ECO:0000313" key="3">
    <source>
        <dbReference type="Proteomes" id="UP001430584"/>
    </source>
</evidence>
<feature type="compositionally biased region" description="Low complexity" evidence="1">
    <location>
        <begin position="57"/>
        <end position="67"/>
    </location>
</feature>
<feature type="region of interest" description="Disordered" evidence="1">
    <location>
        <begin position="1"/>
        <end position="23"/>
    </location>
</feature>